<gene>
    <name evidence="1" type="ORF">MNBD_GAMMA20-251</name>
</gene>
<dbReference type="Gene3D" id="1.10.357.10">
    <property type="entry name" value="Tetracycline Repressor, domain 2"/>
    <property type="match status" value="1"/>
</dbReference>
<name>A0A3B1AIY2_9ZZZZ</name>
<dbReference type="EMBL" id="UOFU01000169">
    <property type="protein sequence ID" value="VAW99377.1"/>
    <property type="molecule type" value="Genomic_DNA"/>
</dbReference>
<accession>A0A3B1AIY2</accession>
<dbReference type="InterPro" id="IPR036271">
    <property type="entry name" value="Tet_transcr_reg_TetR-rel_C_sf"/>
</dbReference>
<evidence type="ECO:0000313" key="1">
    <source>
        <dbReference type="EMBL" id="VAW99377.1"/>
    </source>
</evidence>
<feature type="non-terminal residue" evidence="1">
    <location>
        <position position="1"/>
    </location>
</feature>
<sequence>GQAAGLMRQSLDADESAWLVAAMIQGLVMRWSIFDFDFDLAAEAEPLWGFIAAALLVEKAE</sequence>
<dbReference type="AlphaFoldDB" id="A0A3B1AIY2"/>
<organism evidence="1">
    <name type="scientific">hydrothermal vent metagenome</name>
    <dbReference type="NCBI Taxonomy" id="652676"/>
    <lineage>
        <taxon>unclassified sequences</taxon>
        <taxon>metagenomes</taxon>
        <taxon>ecological metagenomes</taxon>
    </lineage>
</organism>
<protein>
    <submittedName>
        <fullName evidence="1">Transcriptional regulator, AcrR family</fullName>
    </submittedName>
</protein>
<dbReference type="SUPFAM" id="SSF48498">
    <property type="entry name" value="Tetracyclin repressor-like, C-terminal domain"/>
    <property type="match status" value="1"/>
</dbReference>
<reference evidence="1" key="1">
    <citation type="submission" date="2018-06" db="EMBL/GenBank/DDBJ databases">
        <authorList>
            <person name="Zhirakovskaya E."/>
        </authorList>
    </citation>
    <scope>NUCLEOTIDE SEQUENCE</scope>
</reference>
<proteinExistence type="predicted"/>